<dbReference type="AlphaFoldDB" id="A0A6J7NUX1"/>
<organism evidence="1">
    <name type="scientific">freshwater metagenome</name>
    <dbReference type="NCBI Taxonomy" id="449393"/>
    <lineage>
        <taxon>unclassified sequences</taxon>
        <taxon>metagenomes</taxon>
        <taxon>ecological metagenomes</taxon>
    </lineage>
</organism>
<dbReference type="EMBL" id="CAFBOZ010000023">
    <property type="protein sequence ID" value="CAB4994402.1"/>
    <property type="molecule type" value="Genomic_DNA"/>
</dbReference>
<sequence>MDHHKLAVLEKSGFVVLDSHSTAMDPAEWLSLAYVDWKSSGDTRFAPLKSAYGDVECNGFWNHSPPKPDKDGVDVPVNVQRAPNLMKRVAEVGARVGRCRIIELQPNTYADALYNSHLDDNNRLNPQGEGWVVRCFMQLTDDRDTVMVLRDDINDPSTETRIPLPAGAQLVVDSERLWHSVWHPGPDPRYCLITSFESGPELAAWIAANGPRQEYESASLNAGFAAVQEASAQARRGARTAYHGYDPTSVRSEA</sequence>
<evidence type="ECO:0000313" key="1">
    <source>
        <dbReference type="EMBL" id="CAB4994402.1"/>
    </source>
</evidence>
<reference evidence="1" key="1">
    <citation type="submission" date="2020-05" db="EMBL/GenBank/DDBJ databases">
        <authorList>
            <person name="Chiriac C."/>
            <person name="Salcher M."/>
            <person name="Ghai R."/>
            <person name="Kavagutti S V."/>
        </authorList>
    </citation>
    <scope>NUCLEOTIDE SEQUENCE</scope>
</reference>
<accession>A0A6J7NUX1</accession>
<gene>
    <name evidence="1" type="ORF">UFOPK3992_00258</name>
</gene>
<proteinExistence type="predicted"/>
<protein>
    <submittedName>
        <fullName evidence="1">Unannotated protein</fullName>
    </submittedName>
</protein>
<name>A0A6J7NUX1_9ZZZZ</name>